<protein>
    <submittedName>
        <fullName evidence="2">Uncharacterized protein</fullName>
    </submittedName>
</protein>
<reference evidence="2 3" key="1">
    <citation type="journal article" date="2020" name="Nature">
        <title>Six reference-quality genomes reveal evolution of bat adaptations.</title>
        <authorList>
            <person name="Jebb D."/>
            <person name="Huang Z."/>
            <person name="Pippel M."/>
            <person name="Hughes G.M."/>
            <person name="Lavrichenko K."/>
            <person name="Devanna P."/>
            <person name="Winkler S."/>
            <person name="Jermiin L.S."/>
            <person name="Skirmuntt E.C."/>
            <person name="Katzourakis A."/>
            <person name="Burkitt-Gray L."/>
            <person name="Ray D.A."/>
            <person name="Sullivan K.A.M."/>
            <person name="Roscito J.G."/>
            <person name="Kirilenko B.M."/>
            <person name="Davalos L.M."/>
            <person name="Corthals A.P."/>
            <person name="Power M.L."/>
            <person name="Jones G."/>
            <person name="Ransome R.D."/>
            <person name="Dechmann D.K.N."/>
            <person name="Locatelli A.G."/>
            <person name="Puechmaille S.J."/>
            <person name="Fedrigo O."/>
            <person name="Jarvis E.D."/>
            <person name="Hiller M."/>
            <person name="Vernes S.C."/>
            <person name="Myers E.W."/>
            <person name="Teeling E.C."/>
        </authorList>
    </citation>
    <scope>NUCLEOTIDE SEQUENCE [LARGE SCALE GENOMIC DNA]</scope>
    <source>
        <strain evidence="2">MMyoMyo1</strain>
        <tissue evidence="2">Flight muscle</tissue>
    </source>
</reference>
<accession>A0A7J7YDB4</accession>
<name>A0A7J7YDB4_MYOMY</name>
<evidence type="ECO:0000313" key="3">
    <source>
        <dbReference type="Proteomes" id="UP000527355"/>
    </source>
</evidence>
<proteinExistence type="predicted"/>
<gene>
    <name evidence="2" type="ORF">mMyoMyo1_010949</name>
</gene>
<dbReference type="AlphaFoldDB" id="A0A7J7YDB4"/>
<sequence>MVDSQFHRPGPAPIIHPASAIPLRVACSSRLPQTQLQFPWQPSWALSFSLKSQEGTQSGEGCCPRHRAPSPARDPVGMRSRAVTKMTECSCLSSSQPSPSSPPAWCQAAKGRCGINTLLTPSNCSECEYRLKEVCHRQLSKGKTHHSGLANLAVSPGWYLKAVQGRHWGA</sequence>
<dbReference type="EMBL" id="JABWUV010000004">
    <property type="protein sequence ID" value="KAF6359987.1"/>
    <property type="molecule type" value="Genomic_DNA"/>
</dbReference>
<keyword evidence="3" id="KW-1185">Reference proteome</keyword>
<organism evidence="2 3">
    <name type="scientific">Myotis myotis</name>
    <name type="common">Greater mouse-eared bat</name>
    <name type="synonym">Vespertilio myotis</name>
    <dbReference type="NCBI Taxonomy" id="51298"/>
    <lineage>
        <taxon>Eukaryota</taxon>
        <taxon>Metazoa</taxon>
        <taxon>Chordata</taxon>
        <taxon>Craniata</taxon>
        <taxon>Vertebrata</taxon>
        <taxon>Euteleostomi</taxon>
        <taxon>Mammalia</taxon>
        <taxon>Eutheria</taxon>
        <taxon>Laurasiatheria</taxon>
        <taxon>Chiroptera</taxon>
        <taxon>Yangochiroptera</taxon>
        <taxon>Vespertilionidae</taxon>
        <taxon>Myotis</taxon>
    </lineage>
</organism>
<feature type="region of interest" description="Disordered" evidence="1">
    <location>
        <begin position="55"/>
        <end position="77"/>
    </location>
</feature>
<evidence type="ECO:0000313" key="2">
    <source>
        <dbReference type="EMBL" id="KAF6359987.1"/>
    </source>
</evidence>
<evidence type="ECO:0000256" key="1">
    <source>
        <dbReference type="SAM" id="MobiDB-lite"/>
    </source>
</evidence>
<dbReference type="Proteomes" id="UP000527355">
    <property type="component" value="Unassembled WGS sequence"/>
</dbReference>
<comment type="caution">
    <text evidence="2">The sequence shown here is derived from an EMBL/GenBank/DDBJ whole genome shotgun (WGS) entry which is preliminary data.</text>
</comment>